<dbReference type="GO" id="GO:0071944">
    <property type="term" value="C:cell periphery"/>
    <property type="evidence" value="ECO:0007669"/>
    <property type="project" value="TreeGrafter"/>
</dbReference>
<name>A0A4U8UZR1_STECR</name>
<reference evidence="5 6" key="2">
    <citation type="journal article" date="2019" name="G3 (Bethesda)">
        <title>Hybrid Assembly of the Genome of the Entomopathogenic Nematode Steinernema carpocapsae Identifies the X-Chromosome.</title>
        <authorList>
            <person name="Serra L."/>
            <person name="Macchietto M."/>
            <person name="Macias-Munoz A."/>
            <person name="McGill C.J."/>
            <person name="Rodriguez I.M."/>
            <person name="Rodriguez B."/>
            <person name="Murad R."/>
            <person name="Mortazavi A."/>
        </authorList>
    </citation>
    <scope>NUCLEOTIDE SEQUENCE [LARGE SCALE GENOMIC DNA]</scope>
    <source>
        <strain evidence="5 6">ALL</strain>
    </source>
</reference>
<dbReference type="GO" id="GO:0036435">
    <property type="term" value="F:K48-linked polyubiquitin modification-dependent protein binding"/>
    <property type="evidence" value="ECO:0007669"/>
    <property type="project" value="UniProtKB-UniRule"/>
</dbReference>
<keyword evidence="2" id="KW-0788">Thiol protease</keyword>
<dbReference type="InterPro" id="IPR033979">
    <property type="entry name" value="MINDY_domain"/>
</dbReference>
<comment type="function">
    <text evidence="2">Hydrolase that can specifically remove 'Lys-48'-linked conjugated ubiquitin from proteins. Has exodeubiquitinase activity and has a preference for long polyubiquitin chains. May play a regulatory role at the level of protein turnover.</text>
</comment>
<dbReference type="GO" id="GO:0071108">
    <property type="term" value="P:protein K48-linked deubiquitination"/>
    <property type="evidence" value="ECO:0007669"/>
    <property type="project" value="TreeGrafter"/>
</dbReference>
<keyword evidence="2" id="KW-0833">Ubl conjugation pathway</keyword>
<protein>
    <recommendedName>
        <fullName evidence="2">Ubiquitin carboxyl-terminal hydrolase</fullName>
        <ecNumber evidence="2">3.4.19.12</ecNumber>
    </recommendedName>
</protein>
<evidence type="ECO:0000256" key="3">
    <source>
        <dbReference type="SAM" id="MobiDB-lite"/>
    </source>
</evidence>
<dbReference type="PANTHER" id="PTHR18063">
    <property type="entry name" value="NF-E2 INDUCIBLE PROTEIN"/>
    <property type="match status" value="1"/>
</dbReference>
<dbReference type="GO" id="GO:1990380">
    <property type="term" value="F:K48-linked deubiquitinase activity"/>
    <property type="evidence" value="ECO:0007669"/>
    <property type="project" value="UniProtKB-UniRule"/>
</dbReference>
<keyword evidence="2" id="KW-0378">Hydrolase</keyword>
<comment type="similarity">
    <text evidence="1 2">Belongs to the MINDY deubiquitinase family. FAM63 subfamily.</text>
</comment>
<dbReference type="GO" id="GO:0005829">
    <property type="term" value="C:cytosol"/>
    <property type="evidence" value="ECO:0007669"/>
    <property type="project" value="TreeGrafter"/>
</dbReference>
<reference evidence="5 6" key="1">
    <citation type="journal article" date="2015" name="Genome Biol.">
        <title>Comparative genomics of Steinernema reveals deeply conserved gene regulatory networks.</title>
        <authorList>
            <person name="Dillman A.R."/>
            <person name="Macchietto M."/>
            <person name="Porter C.F."/>
            <person name="Rogers A."/>
            <person name="Williams B."/>
            <person name="Antoshechkin I."/>
            <person name="Lee M.M."/>
            <person name="Goodwin Z."/>
            <person name="Lu X."/>
            <person name="Lewis E.E."/>
            <person name="Goodrich-Blair H."/>
            <person name="Stock S.P."/>
            <person name="Adams B.J."/>
            <person name="Sternberg P.W."/>
            <person name="Mortazavi A."/>
        </authorList>
    </citation>
    <scope>NUCLEOTIDE SEQUENCE [LARGE SCALE GENOMIC DNA]</scope>
    <source>
        <strain evidence="5 6">ALL</strain>
    </source>
</reference>
<comment type="caution">
    <text evidence="5">The sequence shown here is derived from an EMBL/GenBank/DDBJ whole genome shotgun (WGS) entry which is preliminary data.</text>
</comment>
<organism evidence="5 6">
    <name type="scientific">Steinernema carpocapsae</name>
    <name type="common">Entomopathogenic nematode</name>
    <dbReference type="NCBI Taxonomy" id="34508"/>
    <lineage>
        <taxon>Eukaryota</taxon>
        <taxon>Metazoa</taxon>
        <taxon>Ecdysozoa</taxon>
        <taxon>Nematoda</taxon>
        <taxon>Chromadorea</taxon>
        <taxon>Rhabditida</taxon>
        <taxon>Tylenchina</taxon>
        <taxon>Panagrolaimomorpha</taxon>
        <taxon>Strongyloidoidea</taxon>
        <taxon>Steinernematidae</taxon>
        <taxon>Steinernema</taxon>
    </lineage>
</organism>
<gene>
    <name evidence="5" type="ORF">L596_005658</name>
</gene>
<feature type="compositionally biased region" description="Polar residues" evidence="3">
    <location>
        <begin position="104"/>
        <end position="115"/>
    </location>
</feature>
<dbReference type="Proteomes" id="UP000298663">
    <property type="component" value="Unassembled WGS sequence"/>
</dbReference>
<evidence type="ECO:0000256" key="1">
    <source>
        <dbReference type="ARBA" id="ARBA00006616"/>
    </source>
</evidence>
<sequence>MRDGDVAVFFRNCHFSTIVKYEQFVYQLVTDVGYLNKEHIVYESLDNLDGSGDFVTANFRTPPVEKTEEERSTLVSSTNGIEPPEYSPKYNPERDSVEYARPNPRQTLPTPTASYPGSPHSSPKRPSSSSSRCLIM</sequence>
<dbReference type="Pfam" id="PF04424">
    <property type="entry name" value="MINDY_DUB"/>
    <property type="match status" value="1"/>
</dbReference>
<evidence type="ECO:0000313" key="5">
    <source>
        <dbReference type="EMBL" id="TMS39076.1"/>
    </source>
</evidence>
<dbReference type="PANTHER" id="PTHR18063:SF6">
    <property type="entry name" value="UBIQUITIN CARBOXYL-TERMINAL HYDROLASE"/>
    <property type="match status" value="1"/>
</dbReference>
<evidence type="ECO:0000259" key="4">
    <source>
        <dbReference type="Pfam" id="PF04424"/>
    </source>
</evidence>
<keyword evidence="6" id="KW-1185">Reference proteome</keyword>
<dbReference type="GO" id="GO:0140934">
    <property type="term" value="F:histone deubiquitinase activity"/>
    <property type="evidence" value="ECO:0007669"/>
    <property type="project" value="UniProtKB-UniRule"/>
</dbReference>
<evidence type="ECO:0000256" key="2">
    <source>
        <dbReference type="RuleBase" id="RU367139"/>
    </source>
</evidence>
<proteinExistence type="inferred from homology"/>
<dbReference type="GO" id="GO:0006508">
    <property type="term" value="P:proteolysis"/>
    <property type="evidence" value="ECO:0007669"/>
    <property type="project" value="UniProtKB-KW"/>
</dbReference>
<feature type="domain" description="MINDY deubiquitinase" evidence="4">
    <location>
        <begin position="1"/>
        <end position="59"/>
    </location>
</feature>
<feature type="compositionally biased region" description="Basic and acidic residues" evidence="3">
    <location>
        <begin position="63"/>
        <end position="72"/>
    </location>
</feature>
<dbReference type="EMBL" id="AZBU02000001">
    <property type="protein sequence ID" value="TMS39076.1"/>
    <property type="molecule type" value="Genomic_DNA"/>
</dbReference>
<accession>A0A4U8UZR1</accession>
<dbReference type="InterPro" id="IPR007518">
    <property type="entry name" value="MINDY"/>
</dbReference>
<dbReference type="GO" id="GO:0004843">
    <property type="term" value="F:cysteine-type deubiquitinase activity"/>
    <property type="evidence" value="ECO:0007669"/>
    <property type="project" value="UniProtKB-UniRule"/>
</dbReference>
<dbReference type="OrthoDB" id="10261212at2759"/>
<comment type="catalytic activity">
    <reaction evidence="2">
        <text>Thiol-dependent hydrolysis of ester, thioester, amide, peptide and isopeptide bonds formed by the C-terminal Gly of ubiquitin (a 76-residue protein attached to proteins as an intracellular targeting signal).</text>
        <dbReference type="EC" id="3.4.19.12"/>
    </reaction>
</comment>
<dbReference type="EC" id="3.4.19.12" evidence="2"/>
<dbReference type="STRING" id="34508.A0A4U8UZR1"/>
<keyword evidence="2" id="KW-0645">Protease</keyword>
<dbReference type="GO" id="GO:0016807">
    <property type="term" value="F:cysteine-type carboxypeptidase activity"/>
    <property type="evidence" value="ECO:0007669"/>
    <property type="project" value="TreeGrafter"/>
</dbReference>
<dbReference type="AlphaFoldDB" id="A0A4U8UZR1"/>
<evidence type="ECO:0000313" key="6">
    <source>
        <dbReference type="Proteomes" id="UP000298663"/>
    </source>
</evidence>
<feature type="region of interest" description="Disordered" evidence="3">
    <location>
        <begin position="57"/>
        <end position="136"/>
    </location>
</feature>
<feature type="compositionally biased region" description="Low complexity" evidence="3">
    <location>
        <begin position="116"/>
        <end position="136"/>
    </location>
</feature>